<dbReference type="STRING" id="203124.Tery_4171"/>
<dbReference type="KEGG" id="ter:Tery_4171"/>
<evidence type="ECO:0008006" key="2">
    <source>
        <dbReference type="Google" id="ProtNLM"/>
    </source>
</evidence>
<proteinExistence type="predicted"/>
<accession>Q10X47</accession>
<gene>
    <name evidence="1" type="ordered locus">Tery_4171</name>
</gene>
<organism evidence="1">
    <name type="scientific">Trichodesmium erythraeum (strain IMS101)</name>
    <dbReference type="NCBI Taxonomy" id="203124"/>
    <lineage>
        <taxon>Bacteria</taxon>
        <taxon>Bacillati</taxon>
        <taxon>Cyanobacteriota</taxon>
        <taxon>Cyanophyceae</taxon>
        <taxon>Oscillatoriophycideae</taxon>
        <taxon>Oscillatoriales</taxon>
        <taxon>Microcoleaceae</taxon>
        <taxon>Trichodesmium</taxon>
    </lineage>
</organism>
<evidence type="ECO:0000313" key="1">
    <source>
        <dbReference type="EMBL" id="ABG53177.1"/>
    </source>
</evidence>
<protein>
    <recommendedName>
        <fullName evidence="2">Nucleic acid binding, OB-fold, tRNA/helicase-type</fullName>
    </recommendedName>
</protein>
<dbReference type="AlphaFoldDB" id="Q10X47"/>
<dbReference type="HOGENOM" id="CLU_103725_2_0_3"/>
<dbReference type="EMBL" id="CP000393">
    <property type="protein sequence ID" value="ABG53177.1"/>
    <property type="molecule type" value="Genomic_DNA"/>
</dbReference>
<dbReference type="RefSeq" id="WP_011613507.1">
    <property type="nucleotide sequence ID" value="NC_008312.1"/>
</dbReference>
<dbReference type="eggNOG" id="ENOG50331RY">
    <property type="taxonomic scope" value="Bacteria"/>
</dbReference>
<name>Q10X47_TRIEI</name>
<sequence>MNYIQILISHRFLSNVLLFTSSLLNQFLVQFRMILIIFLVSGLIGCNQITETAIKLNLNVSWIGKIQRKGKIDNQVYLKGVVEGRAPFLETGAYELTDSTGSIWILTRAELPKIGAKITIKGKIHYQSIVVPQLGNKDVGDFYIEELERIEEENYE</sequence>
<dbReference type="OrthoDB" id="495371at2"/>
<reference evidence="1" key="1">
    <citation type="submission" date="2006-06" db="EMBL/GenBank/DDBJ databases">
        <title>Complete sequence of Trichodesmium erythraeum IMS101.</title>
        <authorList>
            <consortium name="US DOE Joint Genome Institute"/>
            <person name="Copeland A."/>
            <person name="Lucas S."/>
            <person name="Lapidus A."/>
            <person name="Barry K."/>
            <person name="Detter J.C."/>
            <person name="Glavina del Rio T."/>
            <person name="Hammon N."/>
            <person name="Israni S."/>
            <person name="Dalin E."/>
            <person name="Tice H."/>
            <person name="Pitluck S."/>
            <person name="Kiss H."/>
            <person name="Munk A.C."/>
            <person name="Brettin T."/>
            <person name="Bruce D."/>
            <person name="Han C."/>
            <person name="Tapia R."/>
            <person name="Gilna P."/>
            <person name="Schmutz J."/>
            <person name="Larimer F."/>
            <person name="Land M."/>
            <person name="Hauser L."/>
            <person name="Kyrpides N."/>
            <person name="Kim E."/>
            <person name="Richardson P."/>
        </authorList>
    </citation>
    <scope>NUCLEOTIDE SEQUENCE [LARGE SCALE GENOMIC DNA]</scope>
    <source>
        <strain evidence="1">IMS101</strain>
    </source>
</reference>